<evidence type="ECO:0000256" key="8">
    <source>
        <dbReference type="ARBA" id="ARBA00022840"/>
    </source>
</evidence>
<dbReference type="InterPro" id="IPR000417">
    <property type="entry name" value="Hyethyz_kinase"/>
</dbReference>
<dbReference type="PIRSF" id="PIRSF000513">
    <property type="entry name" value="Thz_kinase"/>
    <property type="match status" value="1"/>
</dbReference>
<dbReference type="GO" id="GO:0004417">
    <property type="term" value="F:hydroxyethylthiazole kinase activity"/>
    <property type="evidence" value="ECO:0007669"/>
    <property type="project" value="UniProtKB-EC"/>
</dbReference>
<keyword evidence="10 11" id="KW-0784">Thiamine biosynthesis</keyword>
<keyword evidence="7 11" id="KW-0418">Kinase</keyword>
<dbReference type="CDD" id="cd01170">
    <property type="entry name" value="THZ_kinase"/>
    <property type="match status" value="1"/>
</dbReference>
<comment type="similarity">
    <text evidence="11">Belongs to the Thz kinase family.</text>
</comment>
<dbReference type="Proteomes" id="UP001596244">
    <property type="component" value="Unassembled WGS sequence"/>
</dbReference>
<keyword evidence="4 11" id="KW-0808">Transferase</keyword>
<evidence type="ECO:0000313" key="13">
    <source>
        <dbReference type="Proteomes" id="UP001596244"/>
    </source>
</evidence>
<comment type="function">
    <text evidence="11">Catalyzes the phosphorylation of the hydroxyl group of 4-methyl-5-beta-hydroxyethylthiazole (THZ).</text>
</comment>
<protein>
    <recommendedName>
        <fullName evidence="11">Hydroxyethylthiazole kinase</fullName>
        <ecNumber evidence="11">2.7.1.50</ecNumber>
    </recommendedName>
    <alternativeName>
        <fullName evidence="11">4-methyl-5-beta-hydroxyethylthiazole kinase</fullName>
        <shortName evidence="11">TH kinase</shortName>
        <shortName evidence="11">Thz kinase</shortName>
    </alternativeName>
</protein>
<evidence type="ECO:0000256" key="2">
    <source>
        <dbReference type="ARBA" id="ARBA00001946"/>
    </source>
</evidence>
<comment type="cofactor">
    <cofactor evidence="2 11">
        <name>Mg(2+)</name>
        <dbReference type="ChEBI" id="CHEBI:18420"/>
    </cofactor>
</comment>
<evidence type="ECO:0000256" key="1">
    <source>
        <dbReference type="ARBA" id="ARBA00001771"/>
    </source>
</evidence>
<evidence type="ECO:0000313" key="12">
    <source>
        <dbReference type="EMBL" id="MFC6145936.1"/>
    </source>
</evidence>
<dbReference type="EC" id="2.7.1.50" evidence="11"/>
<proteinExistence type="inferred from homology"/>
<comment type="pathway">
    <text evidence="3 11">Cofactor biosynthesis; thiamine diphosphate biosynthesis; 4-methyl-5-(2-phosphoethyl)-thiazole from 5-(2-hydroxyethyl)-4-methylthiazole: step 1/1.</text>
</comment>
<dbReference type="SUPFAM" id="SSF53613">
    <property type="entry name" value="Ribokinase-like"/>
    <property type="match status" value="1"/>
</dbReference>
<keyword evidence="5 11" id="KW-0479">Metal-binding</keyword>
<keyword evidence="13" id="KW-1185">Reference proteome</keyword>
<dbReference type="RefSeq" id="WP_377000310.1">
    <property type="nucleotide sequence ID" value="NZ_JBHSQE010000002.1"/>
</dbReference>
<feature type="binding site" evidence="11">
    <location>
        <position position="44"/>
    </location>
    <ligand>
        <name>substrate</name>
    </ligand>
</feature>
<evidence type="ECO:0000256" key="7">
    <source>
        <dbReference type="ARBA" id="ARBA00022777"/>
    </source>
</evidence>
<evidence type="ECO:0000256" key="4">
    <source>
        <dbReference type="ARBA" id="ARBA00022679"/>
    </source>
</evidence>
<dbReference type="NCBIfam" id="NF006830">
    <property type="entry name" value="PRK09355.1"/>
    <property type="match status" value="1"/>
</dbReference>
<keyword evidence="8 11" id="KW-0067">ATP-binding</keyword>
<dbReference type="EMBL" id="JBHSQE010000002">
    <property type="protein sequence ID" value="MFC6145936.1"/>
    <property type="molecule type" value="Genomic_DNA"/>
</dbReference>
<comment type="caution">
    <text evidence="12">The sequence shown here is derived from an EMBL/GenBank/DDBJ whole genome shotgun (WGS) entry which is preliminary data.</text>
</comment>
<name>A0ABW1QBI5_9CORY</name>
<comment type="catalytic activity">
    <reaction evidence="1 11">
        <text>5-(2-hydroxyethyl)-4-methylthiazole + ATP = 4-methyl-5-(2-phosphooxyethyl)-thiazole + ADP + H(+)</text>
        <dbReference type="Rhea" id="RHEA:24212"/>
        <dbReference type="ChEBI" id="CHEBI:15378"/>
        <dbReference type="ChEBI" id="CHEBI:17957"/>
        <dbReference type="ChEBI" id="CHEBI:30616"/>
        <dbReference type="ChEBI" id="CHEBI:58296"/>
        <dbReference type="ChEBI" id="CHEBI:456216"/>
        <dbReference type="EC" id="2.7.1.50"/>
    </reaction>
</comment>
<evidence type="ECO:0000256" key="9">
    <source>
        <dbReference type="ARBA" id="ARBA00022842"/>
    </source>
</evidence>
<feature type="binding site" evidence="11">
    <location>
        <position position="192"/>
    </location>
    <ligand>
        <name>substrate</name>
    </ligand>
</feature>
<evidence type="ECO:0000256" key="5">
    <source>
        <dbReference type="ARBA" id="ARBA00022723"/>
    </source>
</evidence>
<feature type="binding site" evidence="11">
    <location>
        <position position="119"/>
    </location>
    <ligand>
        <name>ATP</name>
        <dbReference type="ChEBI" id="CHEBI:30616"/>
    </ligand>
</feature>
<dbReference type="Gene3D" id="3.40.1190.20">
    <property type="match status" value="1"/>
</dbReference>
<evidence type="ECO:0000256" key="6">
    <source>
        <dbReference type="ARBA" id="ARBA00022741"/>
    </source>
</evidence>
<evidence type="ECO:0000256" key="3">
    <source>
        <dbReference type="ARBA" id="ARBA00004868"/>
    </source>
</evidence>
<accession>A0ABW1QBI5</accession>
<reference evidence="13" key="1">
    <citation type="journal article" date="2019" name="Int. J. Syst. Evol. Microbiol.">
        <title>The Global Catalogue of Microorganisms (GCM) 10K type strain sequencing project: providing services to taxonomists for standard genome sequencing and annotation.</title>
        <authorList>
            <consortium name="The Broad Institute Genomics Platform"/>
            <consortium name="The Broad Institute Genome Sequencing Center for Infectious Disease"/>
            <person name="Wu L."/>
            <person name="Ma J."/>
        </authorList>
    </citation>
    <scope>NUCLEOTIDE SEQUENCE [LARGE SCALE GENOMIC DNA]</scope>
    <source>
        <strain evidence="13">CCUG 51943</strain>
    </source>
</reference>
<dbReference type="InterPro" id="IPR029056">
    <property type="entry name" value="Ribokinase-like"/>
</dbReference>
<evidence type="ECO:0000256" key="11">
    <source>
        <dbReference type="HAMAP-Rule" id="MF_00228"/>
    </source>
</evidence>
<dbReference type="PRINTS" id="PR01099">
    <property type="entry name" value="HYETHTZKNASE"/>
</dbReference>
<organism evidence="12 13">
    <name type="scientific">Corynebacterium nasicanis</name>
    <dbReference type="NCBI Taxonomy" id="1448267"/>
    <lineage>
        <taxon>Bacteria</taxon>
        <taxon>Bacillati</taxon>
        <taxon>Actinomycetota</taxon>
        <taxon>Actinomycetes</taxon>
        <taxon>Mycobacteriales</taxon>
        <taxon>Corynebacteriaceae</taxon>
        <taxon>Corynebacterium</taxon>
    </lineage>
</organism>
<keyword evidence="9 11" id="KW-0460">Magnesium</keyword>
<keyword evidence="6 11" id="KW-0547">Nucleotide-binding</keyword>
<dbReference type="HAMAP" id="MF_00228">
    <property type="entry name" value="Thz_kinase"/>
    <property type="match status" value="1"/>
</dbReference>
<sequence>MVMSFLDLRDELRAAAPLVQCLTNSVAMPLSANVLLAAGASPAMIDTPEEAGDFAALASGVLLNVGTPTAERYTAMREAVRGATAAGTPWVIDPVGAGVLAHRTFFVDALLDASPTALRGNASEISALGGTGAGGRGVDAADTVEQALPAARALAERTGGVVAVSGPVDLIVSAGRSTWLTSGDPLLTLVSGTGCALGALCAAYLGLGADPHDAVLAAHAHTGAAAQLAARSATGPGGFSTAWLDALHHLTSAEIADLVSWKDPS</sequence>
<gene>
    <name evidence="11 12" type="primary">thiM</name>
    <name evidence="12" type="ORF">ACFPUZ_03830</name>
</gene>
<dbReference type="Pfam" id="PF02110">
    <property type="entry name" value="HK"/>
    <property type="match status" value="1"/>
</dbReference>
<feature type="binding site" evidence="11">
    <location>
        <position position="165"/>
    </location>
    <ligand>
        <name>ATP</name>
        <dbReference type="ChEBI" id="CHEBI:30616"/>
    </ligand>
</feature>
<evidence type="ECO:0000256" key="10">
    <source>
        <dbReference type="ARBA" id="ARBA00022977"/>
    </source>
</evidence>